<evidence type="ECO:0000313" key="3">
    <source>
        <dbReference type="Proteomes" id="UP001500571"/>
    </source>
</evidence>
<protein>
    <recommendedName>
        <fullName evidence="1">Septum formation-related domain-containing protein</fullName>
    </recommendedName>
</protein>
<evidence type="ECO:0000313" key="2">
    <source>
        <dbReference type="EMBL" id="GAA1949843.1"/>
    </source>
</evidence>
<gene>
    <name evidence="2" type="ORF">GCM10009798_06350</name>
</gene>
<dbReference type="InterPro" id="IPR026004">
    <property type="entry name" value="Septum_form"/>
</dbReference>
<keyword evidence="3" id="KW-1185">Reference proteome</keyword>
<dbReference type="EMBL" id="BAAAPB010000001">
    <property type="protein sequence ID" value="GAA1949843.1"/>
    <property type="molecule type" value="Genomic_DNA"/>
</dbReference>
<dbReference type="Proteomes" id="UP001500571">
    <property type="component" value="Unassembled WGS sequence"/>
</dbReference>
<proteinExistence type="predicted"/>
<reference evidence="2 3" key="1">
    <citation type="journal article" date="2019" name="Int. J. Syst. Evol. Microbiol.">
        <title>The Global Catalogue of Microorganisms (GCM) 10K type strain sequencing project: providing services to taxonomists for standard genome sequencing and annotation.</title>
        <authorList>
            <consortium name="The Broad Institute Genomics Platform"/>
            <consortium name="The Broad Institute Genome Sequencing Center for Infectious Disease"/>
            <person name="Wu L."/>
            <person name="Ma J."/>
        </authorList>
    </citation>
    <scope>NUCLEOTIDE SEQUENCE [LARGE SCALE GENOMIC DNA]</scope>
    <source>
        <strain evidence="2 3">JCM 15309</strain>
    </source>
</reference>
<comment type="caution">
    <text evidence="2">The sequence shown here is derived from an EMBL/GenBank/DDBJ whole genome shotgun (WGS) entry which is preliminary data.</text>
</comment>
<dbReference type="Pfam" id="PF13845">
    <property type="entry name" value="Septum_form"/>
    <property type="match status" value="1"/>
</dbReference>
<organism evidence="2 3">
    <name type="scientific">Nocardioides panacihumi</name>
    <dbReference type="NCBI Taxonomy" id="400774"/>
    <lineage>
        <taxon>Bacteria</taxon>
        <taxon>Bacillati</taxon>
        <taxon>Actinomycetota</taxon>
        <taxon>Actinomycetes</taxon>
        <taxon>Propionibacteriales</taxon>
        <taxon>Nocardioidaceae</taxon>
        <taxon>Nocardioides</taxon>
    </lineage>
</organism>
<sequence length="255" mass="28100">MKSPAGLQRILGCIGHFIREESAMVTRVRLFCLVFATTMALLVGLPSPGDAAVAKPKVGQCHQLGAPLRAVPCSTNHNLQTVAVAFSSTSLAGLSNDQAYELGYRLCLPKWAKALGRSAVVREQTAYDLYWLLPSRAQVAAGVRWVRCDVALRAGKRLAPLPKHRLFRPVIGARIDNFERRCLTGRFSVTTCTRKHVFRSIKAFIISTASYPTTQQVLALADRKCPGRTNQVVWPSEDEWAHGNHVAVCYDRTGK</sequence>
<accession>A0ABN2QDJ7</accession>
<feature type="domain" description="Septum formation-related" evidence="1">
    <location>
        <begin position="59"/>
        <end position="229"/>
    </location>
</feature>
<evidence type="ECO:0000259" key="1">
    <source>
        <dbReference type="Pfam" id="PF13845"/>
    </source>
</evidence>
<name>A0ABN2QDJ7_9ACTN</name>